<dbReference type="PANTHER" id="PTHR34109">
    <property type="entry name" value="BNAUNNG04460D PROTEIN-RELATED"/>
    <property type="match status" value="1"/>
</dbReference>
<dbReference type="Gene3D" id="3.30.720.120">
    <property type="match status" value="1"/>
</dbReference>
<dbReference type="EMBL" id="JACHMH010000001">
    <property type="protein sequence ID" value="MBB4681072.1"/>
    <property type="molecule type" value="Genomic_DNA"/>
</dbReference>
<comment type="caution">
    <text evidence="2">The sequence shown here is derived from an EMBL/GenBank/DDBJ whole genome shotgun (WGS) entry which is preliminary data.</text>
</comment>
<dbReference type="Gene3D" id="3.30.720.110">
    <property type="match status" value="1"/>
</dbReference>
<dbReference type="Pfam" id="PF00903">
    <property type="entry name" value="Glyoxalase"/>
    <property type="match status" value="1"/>
</dbReference>
<feature type="domain" description="VOC" evidence="1">
    <location>
        <begin position="6"/>
        <end position="127"/>
    </location>
</feature>
<dbReference type="InterPro" id="IPR004360">
    <property type="entry name" value="Glyas_Fos-R_dOase_dom"/>
</dbReference>
<name>A0A7W7CH04_9PSEU</name>
<proteinExistence type="predicted"/>
<evidence type="ECO:0000313" key="3">
    <source>
        <dbReference type="Proteomes" id="UP000533598"/>
    </source>
</evidence>
<dbReference type="PANTHER" id="PTHR34109:SF1">
    <property type="entry name" value="VOC DOMAIN-CONTAINING PROTEIN"/>
    <property type="match status" value="1"/>
</dbReference>
<organism evidence="2 3">
    <name type="scientific">Crossiella cryophila</name>
    <dbReference type="NCBI Taxonomy" id="43355"/>
    <lineage>
        <taxon>Bacteria</taxon>
        <taxon>Bacillati</taxon>
        <taxon>Actinomycetota</taxon>
        <taxon>Actinomycetes</taxon>
        <taxon>Pseudonocardiales</taxon>
        <taxon>Pseudonocardiaceae</taxon>
        <taxon>Crossiella</taxon>
    </lineage>
</organism>
<dbReference type="RefSeq" id="WP_185007357.1">
    <property type="nucleotide sequence ID" value="NZ_BAAAUI010000054.1"/>
</dbReference>
<dbReference type="SUPFAM" id="SSF54593">
    <property type="entry name" value="Glyoxalase/Bleomycin resistance protein/Dihydroxybiphenyl dioxygenase"/>
    <property type="match status" value="1"/>
</dbReference>
<reference evidence="2 3" key="1">
    <citation type="submission" date="2020-08" db="EMBL/GenBank/DDBJ databases">
        <title>Sequencing the genomes of 1000 actinobacteria strains.</title>
        <authorList>
            <person name="Klenk H.-P."/>
        </authorList>
    </citation>
    <scope>NUCLEOTIDE SEQUENCE [LARGE SCALE GENOMIC DNA]</scope>
    <source>
        <strain evidence="2 3">DSM 44230</strain>
    </source>
</reference>
<dbReference type="InterPro" id="IPR029068">
    <property type="entry name" value="Glyas_Bleomycin-R_OHBP_Dase"/>
</dbReference>
<gene>
    <name evidence="2" type="ORF">HNR67_007190</name>
</gene>
<evidence type="ECO:0000313" key="2">
    <source>
        <dbReference type="EMBL" id="MBB4681072.1"/>
    </source>
</evidence>
<protein>
    <submittedName>
        <fullName evidence="2">Putative glyoxalase superfamily protein PhnB</fullName>
    </submittedName>
</protein>
<dbReference type="InterPro" id="IPR037523">
    <property type="entry name" value="VOC_core"/>
</dbReference>
<sequence>MTTPAPTVWPGLAYTDAPAAIRFLTTAFGFTETLLVPGEADGEVVHAELGWPEGGGVMLNTHRVGEVCWTGPGHGSVYVVTAKPDELLARATAAGAELVRDIADTDYGSRGFTVRDPEGHVWSFGTYPGA</sequence>
<dbReference type="AlphaFoldDB" id="A0A7W7CH04"/>
<evidence type="ECO:0000259" key="1">
    <source>
        <dbReference type="PROSITE" id="PS51819"/>
    </source>
</evidence>
<accession>A0A7W7CH04</accession>
<keyword evidence="3" id="KW-1185">Reference proteome</keyword>
<dbReference type="Proteomes" id="UP000533598">
    <property type="component" value="Unassembled WGS sequence"/>
</dbReference>
<dbReference type="PROSITE" id="PS51819">
    <property type="entry name" value="VOC"/>
    <property type="match status" value="1"/>
</dbReference>